<evidence type="ECO:0000313" key="1">
    <source>
        <dbReference type="EMBL" id="KSU84547.1"/>
    </source>
</evidence>
<dbReference type="EMBL" id="LNQN01000001">
    <property type="protein sequence ID" value="KSU84547.1"/>
    <property type="molecule type" value="Genomic_DNA"/>
</dbReference>
<evidence type="ECO:0008006" key="3">
    <source>
        <dbReference type="Google" id="ProtNLM"/>
    </source>
</evidence>
<organism evidence="1 2">
    <name type="scientific">Fictibacillus enclensis</name>
    <dbReference type="NCBI Taxonomy" id="1017270"/>
    <lineage>
        <taxon>Bacteria</taxon>
        <taxon>Bacillati</taxon>
        <taxon>Bacillota</taxon>
        <taxon>Bacilli</taxon>
        <taxon>Bacillales</taxon>
        <taxon>Fictibacillaceae</taxon>
        <taxon>Fictibacillus</taxon>
    </lineage>
</organism>
<reference evidence="1 2" key="1">
    <citation type="journal article" date="2014" name="Antonie Van Leeuwenhoek">
        <title>Fictibacillus enclensis sp. nov., isolated from marine sediment.</title>
        <authorList>
            <person name="Dastager S.G."/>
            <person name="Mawlankar R."/>
            <person name="Srinivasan K."/>
            <person name="Tang S.K."/>
            <person name="Lee J.C."/>
            <person name="Ramana V.V."/>
            <person name="Shouche Y.S."/>
        </authorList>
    </citation>
    <scope>NUCLEOTIDE SEQUENCE [LARGE SCALE GENOMIC DNA]</scope>
    <source>
        <strain evidence="1 2">NIO-1003</strain>
    </source>
</reference>
<name>A0A0V8JC26_9BACL</name>
<dbReference type="Proteomes" id="UP000054099">
    <property type="component" value="Unassembled WGS sequence"/>
</dbReference>
<proteinExistence type="predicted"/>
<gene>
    <name evidence="1" type="ORF">AS030_03095</name>
</gene>
<evidence type="ECO:0000313" key="2">
    <source>
        <dbReference type="Proteomes" id="UP000054099"/>
    </source>
</evidence>
<keyword evidence="2" id="KW-1185">Reference proteome</keyword>
<sequence>MESYFFFRIESRKAGEGMSRVNVVPDELKALASDVKKLEAKSKAIKSNLQMNYYSMQSHGGRINLSAINPLYNSLIQQLDHYGSLLTGAEEVVKRTETKFREADQKLFNADSFTAFLSGTVFAGVRQGVTSVSKGIKYGRITTALSISQYLKWKYDFKAIFDPAGRKGRGAYTLSAKNTKDIVAISRMLKLNKDDDALFKYIKNGFKFDDLKTTKSQIKKAKTSIYKLPDFQAHQEFKTDYEKKGLVKALGKQGVKGFKSSYADSIKTINPTKWKDTFKEVGKVGKVVKGLGVVGSALSIGNNVVEAQKDGWQAHDAADIVTDSAVDLGAIAASAGAGAAVGSLFLPPLGTVVGAGVGIAASTLLNTKTSLFHGESAVSGAKKLVKGVTHKIGSIFW</sequence>
<accession>A0A0V8JC26</accession>
<comment type="caution">
    <text evidence="1">The sequence shown here is derived from an EMBL/GenBank/DDBJ whole genome shotgun (WGS) entry which is preliminary data.</text>
</comment>
<dbReference type="AlphaFoldDB" id="A0A0V8JC26"/>
<protein>
    <recommendedName>
        <fullName evidence="3">LXG domain-containing protein</fullName>
    </recommendedName>
</protein>